<evidence type="ECO:0000259" key="1">
    <source>
        <dbReference type="SMART" id="SM01008"/>
    </source>
</evidence>
<dbReference type="InterPro" id="IPR008274">
    <property type="entry name" value="AldOxase/xan_DH_MoCoBD1"/>
</dbReference>
<dbReference type="InterPro" id="IPR052516">
    <property type="entry name" value="N-heterocyclic_Hydroxylase"/>
</dbReference>
<reference evidence="2" key="1">
    <citation type="journal article" date="2021" name="Front. Microbiol.">
        <title>Comprehensive Comparative Genomics and Phenotyping of Methylobacterium Species.</title>
        <authorList>
            <person name="Alessa O."/>
            <person name="Ogura Y."/>
            <person name="Fujitani Y."/>
            <person name="Takami H."/>
            <person name="Hayashi T."/>
            <person name="Sahin N."/>
            <person name="Tani A."/>
        </authorList>
    </citation>
    <scope>NUCLEOTIDE SEQUENCE</scope>
    <source>
        <strain evidence="2">NBRC 15686</strain>
    </source>
</reference>
<protein>
    <submittedName>
        <fullName evidence="2">Nicotinate dehydrogenase subunit B</fullName>
    </submittedName>
</protein>
<dbReference type="PANTHER" id="PTHR47495:SF1">
    <property type="entry name" value="BLL3820 PROTEIN"/>
    <property type="match status" value="1"/>
</dbReference>
<dbReference type="PROSITE" id="PS51318">
    <property type="entry name" value="TAT"/>
    <property type="match status" value="1"/>
</dbReference>
<feature type="domain" description="Aldehyde oxidase/xanthine dehydrogenase a/b hammerhead" evidence="1">
    <location>
        <begin position="211"/>
        <end position="289"/>
    </location>
</feature>
<keyword evidence="3" id="KW-1185">Reference proteome</keyword>
<dbReference type="InterPro" id="IPR046867">
    <property type="entry name" value="AldOxase/xan_DH_MoCoBD2"/>
</dbReference>
<dbReference type="InterPro" id="IPR006311">
    <property type="entry name" value="TAT_signal"/>
</dbReference>
<accession>A0ABQ4UKD3</accession>
<dbReference type="RefSeq" id="WP_238225915.1">
    <property type="nucleotide sequence ID" value="NZ_BAAADH010000026.1"/>
</dbReference>
<sequence length="741" mass="78883">MNAPTLSRRHLLLQGGALVVGFSLSGGKAVAQTVFAPVATNGFAKPVAPDQVDSFLALGADGRATIFSGKVDLGTGIRTAMAQIAAEELDLPLDRVTVVQGDTALTPDQGPTYGSLSIQKGGVEIRQAAATARARLVQLAGERLGLSTDALVSENGTVRPKAGGAGVSYAELVKDGRLDLKVDPAVKTKDPADFALVGKSVARIDIPDKITGRFTYMQDHRVPGMVHARVVRPPAIGAELQGVDEASVAGIPGLIRVVRQGNFLAVVAEREWAAVKAAGQLKATWSRWEGLPEQDKLWQHVRATKVTKDDVTSSTGDAEAALGRAARVLEASYDFAIHTHGSIGPSCAIAEFKDGLLTCWTASQMTHALRKQLAAMTGLAPEAVRCIYVEGSGCYGRNGHEDAAGDAALLARAVGRPVRVQWSRADEHGWDPKGPPTLIDLKAGLDGEGNVAAWSSQFHVPEGAAGNVPLVAADLAGLPHETTMSPGNIIQNSALPYAFPNVRTVCHRLATTPFRPSWIRTPGRMQNTYANEAFLDECAAAAGIDPLDYRLRALKDPRGIEVLKRAAEIAQWEARPSPVRDVSGDVLRGRGISYVKYELNRTYVAGVAEVEVDRRTGRVRVPRFFVVQDCGQIINPDGVRNQLDGNVIQTVSRVLLEEVTFDRGAVTSLDWASYPILTFPDVPKVVIDLIDRPTEKPWGAGEPSAAIVPSAVSNAIFDATGVRLRSVPFTPAKVKAALQAS</sequence>
<dbReference type="InterPro" id="IPR037165">
    <property type="entry name" value="AldOxase/xan_DH_Mopterin-bd_sf"/>
</dbReference>
<dbReference type="PANTHER" id="PTHR47495">
    <property type="entry name" value="ALDEHYDE DEHYDROGENASE"/>
    <property type="match status" value="1"/>
</dbReference>
<comment type="caution">
    <text evidence="2">The sequence shown here is derived from an EMBL/GenBank/DDBJ whole genome shotgun (WGS) entry which is preliminary data.</text>
</comment>
<dbReference type="Pfam" id="PF20256">
    <property type="entry name" value="MoCoBD_2"/>
    <property type="match status" value="2"/>
</dbReference>
<dbReference type="InterPro" id="IPR012368">
    <property type="entry name" value="OxRdtase_Mopterin-bd_su_IorB"/>
</dbReference>
<dbReference type="EMBL" id="BPRC01000012">
    <property type="protein sequence ID" value="GJE66245.1"/>
    <property type="molecule type" value="Genomic_DNA"/>
</dbReference>
<proteinExistence type="predicted"/>
<dbReference type="SMART" id="SM01008">
    <property type="entry name" value="Ald_Xan_dh_C"/>
    <property type="match status" value="1"/>
</dbReference>
<dbReference type="SUPFAM" id="SSF56003">
    <property type="entry name" value="Molybdenum cofactor-binding domain"/>
    <property type="match status" value="2"/>
</dbReference>
<dbReference type="Gene3D" id="3.30.365.10">
    <property type="entry name" value="Aldehyde oxidase/xanthine dehydrogenase, molybdopterin binding domain"/>
    <property type="match status" value="4"/>
</dbReference>
<dbReference type="PIRSF" id="PIRSF036389">
    <property type="entry name" value="IOR_B"/>
    <property type="match status" value="1"/>
</dbReference>
<dbReference type="Gene3D" id="3.90.1170.50">
    <property type="entry name" value="Aldehyde oxidase/xanthine dehydrogenase, a/b hammerhead"/>
    <property type="match status" value="1"/>
</dbReference>
<reference evidence="2" key="2">
    <citation type="submission" date="2021-08" db="EMBL/GenBank/DDBJ databases">
        <authorList>
            <person name="Tani A."/>
            <person name="Ola A."/>
            <person name="Ogura Y."/>
            <person name="Katsura K."/>
            <person name="Hayashi T."/>
        </authorList>
    </citation>
    <scope>NUCLEOTIDE SEQUENCE</scope>
    <source>
        <strain evidence="2">NBRC 15686</strain>
    </source>
</reference>
<dbReference type="Pfam" id="PF02738">
    <property type="entry name" value="MoCoBD_1"/>
    <property type="match status" value="1"/>
</dbReference>
<dbReference type="InterPro" id="IPR000674">
    <property type="entry name" value="Ald_Oxase/Xan_DH_a/b"/>
</dbReference>
<organism evidence="2 3">
    <name type="scientific">Methylorubrum aminovorans</name>
    <dbReference type="NCBI Taxonomy" id="269069"/>
    <lineage>
        <taxon>Bacteria</taxon>
        <taxon>Pseudomonadati</taxon>
        <taxon>Pseudomonadota</taxon>
        <taxon>Alphaproteobacteria</taxon>
        <taxon>Hyphomicrobiales</taxon>
        <taxon>Methylobacteriaceae</taxon>
        <taxon>Methylorubrum</taxon>
    </lineage>
</organism>
<evidence type="ECO:0000313" key="2">
    <source>
        <dbReference type="EMBL" id="GJE66245.1"/>
    </source>
</evidence>
<name>A0ABQ4UKD3_9HYPH</name>
<evidence type="ECO:0000313" key="3">
    <source>
        <dbReference type="Proteomes" id="UP001055039"/>
    </source>
</evidence>
<dbReference type="Proteomes" id="UP001055039">
    <property type="component" value="Unassembled WGS sequence"/>
</dbReference>
<gene>
    <name evidence="2" type="primary">nicB</name>
    <name evidence="2" type="ORF">LNAOJCKE_3462</name>
</gene>